<dbReference type="Proteomes" id="UP000253034">
    <property type="component" value="Unassembled WGS sequence"/>
</dbReference>
<dbReference type="OrthoDB" id="9785602at2"/>
<dbReference type="InterPro" id="IPR000182">
    <property type="entry name" value="GNAT_dom"/>
</dbReference>
<comment type="caution">
    <text evidence="2">The sequence shown here is derived from an EMBL/GenBank/DDBJ whole genome shotgun (WGS) entry which is preliminary data.</text>
</comment>
<dbReference type="PANTHER" id="PTHR43792">
    <property type="entry name" value="GNAT FAMILY, PUTATIVE (AFU_ORTHOLOGUE AFUA_3G00765)-RELATED-RELATED"/>
    <property type="match status" value="1"/>
</dbReference>
<keyword evidence="2" id="KW-0808">Transferase</keyword>
<proteinExistence type="predicted"/>
<dbReference type="Gene3D" id="3.40.630.30">
    <property type="match status" value="1"/>
</dbReference>
<dbReference type="RefSeq" id="WP_114296027.1">
    <property type="nucleotide sequence ID" value="NZ_QPJT01000001.1"/>
</dbReference>
<dbReference type="Pfam" id="PF13302">
    <property type="entry name" value="Acetyltransf_3"/>
    <property type="match status" value="1"/>
</dbReference>
<name>A0A369BI64_9FIRM</name>
<dbReference type="EMBL" id="QPJT01000001">
    <property type="protein sequence ID" value="RCX21091.1"/>
    <property type="molecule type" value="Genomic_DNA"/>
</dbReference>
<evidence type="ECO:0000313" key="2">
    <source>
        <dbReference type="EMBL" id="RCX21091.1"/>
    </source>
</evidence>
<keyword evidence="3" id="KW-1185">Reference proteome</keyword>
<dbReference type="InterPro" id="IPR051531">
    <property type="entry name" value="N-acetyltransferase"/>
</dbReference>
<accession>A0A369BI64</accession>
<gene>
    <name evidence="2" type="ORF">DFR58_101301</name>
</gene>
<reference evidence="2 3" key="1">
    <citation type="submission" date="2018-07" db="EMBL/GenBank/DDBJ databases">
        <title>Genomic Encyclopedia of Type Strains, Phase IV (KMG-IV): sequencing the most valuable type-strain genomes for metagenomic binning, comparative biology and taxonomic classification.</title>
        <authorList>
            <person name="Goeker M."/>
        </authorList>
    </citation>
    <scope>NUCLEOTIDE SEQUENCE [LARGE SCALE GENOMIC DNA]</scope>
    <source>
        <strain evidence="2 3">DSM 27016</strain>
    </source>
</reference>
<dbReference type="PANTHER" id="PTHR43792:SF9">
    <property type="entry name" value="RIBOSOMAL-PROTEIN-ALANINE ACETYLTRANSFERASE"/>
    <property type="match status" value="1"/>
</dbReference>
<sequence length="195" mass="22437">MDSVRLKYLDNPKLETERLILRKLEITDTNDVFDYAKHPEVAKYVTWEAHKSVEDAKGFINWTLGRYKNDEAGEWGIMLKDNSKIIGAMGFVQLDLQNSCGLIGYVLSKEYWGKGIMTEAVTRLISFGFKDMGLNRIEAVHAVENEASGKVMQKSGMKFEGVLRQRMFAKGKFWDVKQYSIIKEDWLAKKVDLKL</sequence>
<dbReference type="GO" id="GO:0008999">
    <property type="term" value="F:protein-N-terminal-alanine acetyltransferase activity"/>
    <property type="evidence" value="ECO:0007669"/>
    <property type="project" value="TreeGrafter"/>
</dbReference>
<evidence type="ECO:0000313" key="3">
    <source>
        <dbReference type="Proteomes" id="UP000253034"/>
    </source>
</evidence>
<dbReference type="AlphaFoldDB" id="A0A369BI64"/>
<dbReference type="InterPro" id="IPR016181">
    <property type="entry name" value="Acyl_CoA_acyltransferase"/>
</dbReference>
<organism evidence="2 3">
    <name type="scientific">Anaerobacterium chartisolvens</name>
    <dbReference type="NCBI Taxonomy" id="1297424"/>
    <lineage>
        <taxon>Bacteria</taxon>
        <taxon>Bacillati</taxon>
        <taxon>Bacillota</taxon>
        <taxon>Clostridia</taxon>
        <taxon>Eubacteriales</taxon>
        <taxon>Oscillospiraceae</taxon>
        <taxon>Anaerobacterium</taxon>
    </lineage>
</organism>
<dbReference type="PROSITE" id="PS51186">
    <property type="entry name" value="GNAT"/>
    <property type="match status" value="1"/>
</dbReference>
<feature type="domain" description="N-acetyltransferase" evidence="1">
    <location>
        <begin position="19"/>
        <end position="175"/>
    </location>
</feature>
<dbReference type="GO" id="GO:0005737">
    <property type="term" value="C:cytoplasm"/>
    <property type="evidence" value="ECO:0007669"/>
    <property type="project" value="TreeGrafter"/>
</dbReference>
<evidence type="ECO:0000259" key="1">
    <source>
        <dbReference type="PROSITE" id="PS51186"/>
    </source>
</evidence>
<protein>
    <submittedName>
        <fullName evidence="2">Ribosomal-protein-alanine N-acetyltransferase</fullName>
    </submittedName>
</protein>
<dbReference type="SUPFAM" id="SSF55729">
    <property type="entry name" value="Acyl-CoA N-acyltransferases (Nat)"/>
    <property type="match status" value="1"/>
</dbReference>